<dbReference type="SUPFAM" id="SSF53067">
    <property type="entry name" value="Actin-like ATPase domain"/>
    <property type="match status" value="1"/>
</dbReference>
<name>A0ABY4FRC1_9MICO</name>
<dbReference type="Pfam" id="PF00480">
    <property type="entry name" value="ROK"/>
    <property type="match status" value="1"/>
</dbReference>
<proteinExistence type="inferred from homology"/>
<dbReference type="Proteomes" id="UP000831786">
    <property type="component" value="Chromosome"/>
</dbReference>
<keyword evidence="3" id="KW-0812">Transmembrane</keyword>
<evidence type="ECO:0000313" key="4">
    <source>
        <dbReference type="EMBL" id="UOQ58719.1"/>
    </source>
</evidence>
<accession>A0ABY4FRC1</accession>
<dbReference type="PANTHER" id="PTHR18964">
    <property type="entry name" value="ROK (REPRESSOR, ORF, KINASE) FAMILY"/>
    <property type="match status" value="1"/>
</dbReference>
<dbReference type="PANTHER" id="PTHR18964:SF149">
    <property type="entry name" value="BIFUNCTIONAL UDP-N-ACETYLGLUCOSAMINE 2-EPIMERASE_N-ACETYLMANNOSAMINE KINASE"/>
    <property type="match status" value="1"/>
</dbReference>
<keyword evidence="3" id="KW-1133">Transmembrane helix</keyword>
<reference evidence="4 5" key="1">
    <citation type="submission" date="2022-04" db="EMBL/GenBank/DDBJ databases">
        <title>Leucobacter sp. isolated from rhizosphere of garlic.</title>
        <authorList>
            <person name="Won M."/>
            <person name="Lee C.-M."/>
            <person name="Woen H.-Y."/>
            <person name="Kwon S.-W."/>
        </authorList>
    </citation>
    <scope>NUCLEOTIDE SEQUENCE [LARGE SCALE GENOMIC DNA]</scope>
    <source>
        <strain evidence="4 5">H21R-40</strain>
    </source>
</reference>
<keyword evidence="5" id="KW-1185">Reference proteome</keyword>
<dbReference type="InterPro" id="IPR036388">
    <property type="entry name" value="WH-like_DNA-bd_sf"/>
</dbReference>
<gene>
    <name evidence="4" type="ORF">MUN78_07830</name>
</gene>
<dbReference type="SUPFAM" id="SSF46785">
    <property type="entry name" value="Winged helix' DNA-binding domain"/>
    <property type="match status" value="1"/>
</dbReference>
<sequence>MADGELGTTVNQHQRSNEQVRRGNLATVLRALHYDGPQSRAELTRRTGLYRSTIAALVAELGELGLVSEALPAKRSGVGRPSPIVAVNPDVVAVTAYPDIDAVVIAVVGLGGVVHKRVRTTSATRPGPEEAANIIAAVLAGMRDELNARTRVVGVGAAVPALVDAAAGVIALAPNLSWQDVPFAAMLEERIGYRTVVANDAQLGAAAERQFGPGRGVDHLLYLNGSGGGIGGGAYVDGQELRGFRGFGGEFGHIVLDPDGEPCFCGQRGCFERVVQRGALLRVLGAESLDADELERAVAESSDPAVHREIDRQVDRLGDGIGILISVLAPELVVLGGFLATLYEARAERLERRIADRSFGRLSAGVRIVTGGLRTHEVLLGAAERVFEGLLDDPAG</sequence>
<evidence type="ECO:0000313" key="5">
    <source>
        <dbReference type="Proteomes" id="UP000831786"/>
    </source>
</evidence>
<evidence type="ECO:0000256" key="3">
    <source>
        <dbReference type="SAM" id="Phobius"/>
    </source>
</evidence>
<dbReference type="EMBL" id="CP095045">
    <property type="protein sequence ID" value="UOQ58719.1"/>
    <property type="molecule type" value="Genomic_DNA"/>
</dbReference>
<keyword evidence="3" id="KW-0472">Membrane</keyword>
<protein>
    <submittedName>
        <fullName evidence="4">ROK family protein</fullName>
    </submittedName>
</protein>
<dbReference type="Gene3D" id="3.30.420.40">
    <property type="match status" value="2"/>
</dbReference>
<dbReference type="InterPro" id="IPR000600">
    <property type="entry name" value="ROK"/>
</dbReference>
<evidence type="ECO:0000256" key="1">
    <source>
        <dbReference type="ARBA" id="ARBA00006479"/>
    </source>
</evidence>
<evidence type="ECO:0000256" key="2">
    <source>
        <dbReference type="SAM" id="MobiDB-lite"/>
    </source>
</evidence>
<dbReference type="RefSeq" id="WP_244729825.1">
    <property type="nucleotide sequence ID" value="NZ_CP095045.1"/>
</dbReference>
<dbReference type="InterPro" id="IPR043129">
    <property type="entry name" value="ATPase_NBD"/>
</dbReference>
<dbReference type="InterPro" id="IPR036390">
    <property type="entry name" value="WH_DNA-bd_sf"/>
</dbReference>
<feature type="transmembrane region" description="Helical" evidence="3">
    <location>
        <begin position="321"/>
        <end position="343"/>
    </location>
</feature>
<dbReference type="Gene3D" id="1.10.10.10">
    <property type="entry name" value="Winged helix-like DNA-binding domain superfamily/Winged helix DNA-binding domain"/>
    <property type="match status" value="1"/>
</dbReference>
<feature type="region of interest" description="Disordered" evidence="2">
    <location>
        <begin position="1"/>
        <end position="20"/>
    </location>
</feature>
<comment type="similarity">
    <text evidence="1">Belongs to the ROK (NagC/XylR) family.</text>
</comment>
<organism evidence="4 5">
    <name type="scientific">Leucobacter allii</name>
    <dbReference type="NCBI Taxonomy" id="2932247"/>
    <lineage>
        <taxon>Bacteria</taxon>
        <taxon>Bacillati</taxon>
        <taxon>Actinomycetota</taxon>
        <taxon>Actinomycetes</taxon>
        <taxon>Micrococcales</taxon>
        <taxon>Microbacteriaceae</taxon>
        <taxon>Leucobacter</taxon>
    </lineage>
</organism>